<evidence type="ECO:0000313" key="2">
    <source>
        <dbReference type="EMBL" id="RRT63042.1"/>
    </source>
</evidence>
<dbReference type="AlphaFoldDB" id="A0A426ZGE3"/>
<evidence type="ECO:0000256" key="1">
    <source>
        <dbReference type="SAM" id="MobiDB-lite"/>
    </source>
</evidence>
<sequence length="106" mass="11913">MPSLKPRDVVVVLPSPKRYAYRQDYIGWLPHVFFFTTSHKNKLQQADLRLMADTTPSQSPLSRPNKLQRKELDPKSMPQWSSATSSGVAGTDDEKSYMKSSNGAGK</sequence>
<dbReference type="EMBL" id="AMZH03006744">
    <property type="protein sequence ID" value="RRT63042.1"/>
    <property type="molecule type" value="Genomic_DNA"/>
</dbReference>
<gene>
    <name evidence="2" type="ORF">B296_00005545</name>
</gene>
<feature type="compositionally biased region" description="Polar residues" evidence="1">
    <location>
        <begin position="78"/>
        <end position="88"/>
    </location>
</feature>
<accession>A0A426ZGE3</accession>
<organism evidence="2 3">
    <name type="scientific">Ensete ventricosum</name>
    <name type="common">Abyssinian banana</name>
    <name type="synonym">Musa ensete</name>
    <dbReference type="NCBI Taxonomy" id="4639"/>
    <lineage>
        <taxon>Eukaryota</taxon>
        <taxon>Viridiplantae</taxon>
        <taxon>Streptophyta</taxon>
        <taxon>Embryophyta</taxon>
        <taxon>Tracheophyta</taxon>
        <taxon>Spermatophyta</taxon>
        <taxon>Magnoliopsida</taxon>
        <taxon>Liliopsida</taxon>
        <taxon>Zingiberales</taxon>
        <taxon>Musaceae</taxon>
        <taxon>Ensete</taxon>
    </lineage>
</organism>
<dbReference type="Proteomes" id="UP000287651">
    <property type="component" value="Unassembled WGS sequence"/>
</dbReference>
<proteinExistence type="predicted"/>
<reference evidence="2 3" key="1">
    <citation type="journal article" date="2014" name="Agronomy (Basel)">
        <title>A Draft Genome Sequence for Ensete ventricosum, the Drought-Tolerant Tree Against Hunger.</title>
        <authorList>
            <person name="Harrison J."/>
            <person name="Moore K.A."/>
            <person name="Paszkiewicz K."/>
            <person name="Jones T."/>
            <person name="Grant M."/>
            <person name="Ambacheew D."/>
            <person name="Muzemil S."/>
            <person name="Studholme D.J."/>
        </authorList>
    </citation>
    <scope>NUCLEOTIDE SEQUENCE [LARGE SCALE GENOMIC DNA]</scope>
</reference>
<protein>
    <submittedName>
        <fullName evidence="2">Uncharacterized protein</fullName>
    </submittedName>
</protein>
<comment type="caution">
    <text evidence="2">The sequence shown here is derived from an EMBL/GenBank/DDBJ whole genome shotgun (WGS) entry which is preliminary data.</text>
</comment>
<feature type="region of interest" description="Disordered" evidence="1">
    <location>
        <begin position="52"/>
        <end position="106"/>
    </location>
</feature>
<evidence type="ECO:0000313" key="3">
    <source>
        <dbReference type="Proteomes" id="UP000287651"/>
    </source>
</evidence>
<name>A0A426ZGE3_ENSVE</name>